<dbReference type="InterPro" id="IPR020843">
    <property type="entry name" value="ER"/>
</dbReference>
<dbReference type="AlphaFoldDB" id="A0A2I2FT60"/>
<dbReference type="Gene3D" id="3.90.180.10">
    <property type="entry name" value="Medium-chain alcohol dehydrogenases, catalytic domain"/>
    <property type="match status" value="1"/>
</dbReference>
<gene>
    <name evidence="2" type="ORF">P170DRAFT_485604</name>
</gene>
<dbReference type="SUPFAM" id="SSF51735">
    <property type="entry name" value="NAD(P)-binding Rossmann-fold domains"/>
    <property type="match status" value="1"/>
</dbReference>
<dbReference type="Pfam" id="PF00107">
    <property type="entry name" value="ADH_zinc_N"/>
    <property type="match status" value="1"/>
</dbReference>
<dbReference type="VEuPathDB" id="FungiDB:P170DRAFT_485604"/>
<evidence type="ECO:0000259" key="1">
    <source>
        <dbReference type="SMART" id="SM00829"/>
    </source>
</evidence>
<dbReference type="STRING" id="1392250.A0A2I2FT60"/>
<dbReference type="InterPro" id="IPR036291">
    <property type="entry name" value="NAD(P)-bd_dom_sf"/>
</dbReference>
<sequence>MALHTALRHTTLDSWKSIREVQEPRPTVGNHEVLIKVRSAALNYRDVAIATGKYPFATKDQVVPGSGAAGDVVEVGPGVVGFALGDKVVAAFDPATLYGPIKSWQTGLGGPVDGSVVRIPESSTLSYAQWASVVCTGVTAWNALYGALPLKPGQTVLFQGTGGVSVTGLALAKAAGAITIITSSSDDKLQYVKEKYGVDHVINYKKSPDWASEVQKITGGRGQSLDAIAFGGTIAVVGFLSIAAQEDMPDVALLALGKGANVRGIMIGSKQMLEDAVCFIGSHDLAIPVEKTFKFGRASVINAFDYMTSGQHIGKICIDF</sequence>
<name>A0A2I2FT60_9EURO</name>
<dbReference type="PANTHER" id="PTHR45033">
    <property type="match status" value="1"/>
</dbReference>
<dbReference type="Pfam" id="PF08240">
    <property type="entry name" value="ADH_N"/>
    <property type="match status" value="1"/>
</dbReference>
<dbReference type="InterPro" id="IPR052711">
    <property type="entry name" value="Zinc_ADH-like"/>
</dbReference>
<dbReference type="GeneID" id="36561622"/>
<dbReference type="CDD" id="cd08276">
    <property type="entry name" value="MDR7"/>
    <property type="match status" value="1"/>
</dbReference>
<dbReference type="OrthoDB" id="3509362at2759"/>
<dbReference type="PANTHER" id="PTHR45033:SF2">
    <property type="entry name" value="ZINC-TYPE ALCOHOL DEHYDROGENASE-LIKE PROTEIN C1773.06C"/>
    <property type="match status" value="1"/>
</dbReference>
<protein>
    <submittedName>
        <fullName evidence="2">NAD(P)-binding protein</fullName>
    </submittedName>
</protein>
<feature type="domain" description="Enoyl reductase (ER)" evidence="1">
    <location>
        <begin position="10"/>
        <end position="318"/>
    </location>
</feature>
<dbReference type="EMBL" id="MSFO01000010">
    <property type="protein sequence ID" value="PLB43833.1"/>
    <property type="molecule type" value="Genomic_DNA"/>
</dbReference>
<dbReference type="InterPro" id="IPR013149">
    <property type="entry name" value="ADH-like_C"/>
</dbReference>
<dbReference type="GO" id="GO:0016491">
    <property type="term" value="F:oxidoreductase activity"/>
    <property type="evidence" value="ECO:0007669"/>
    <property type="project" value="InterPro"/>
</dbReference>
<comment type="caution">
    <text evidence="2">The sequence shown here is derived from an EMBL/GenBank/DDBJ whole genome shotgun (WGS) entry which is preliminary data.</text>
</comment>
<dbReference type="InterPro" id="IPR011032">
    <property type="entry name" value="GroES-like_sf"/>
</dbReference>
<proteinExistence type="predicted"/>
<reference evidence="2 3" key="1">
    <citation type="submission" date="2016-12" db="EMBL/GenBank/DDBJ databases">
        <title>The genomes of Aspergillus section Nigri reveals drivers in fungal speciation.</title>
        <authorList>
            <consortium name="DOE Joint Genome Institute"/>
            <person name="Vesth T.C."/>
            <person name="Nybo J."/>
            <person name="Theobald S."/>
            <person name="Brandl J."/>
            <person name="Frisvad J.C."/>
            <person name="Nielsen K.F."/>
            <person name="Lyhne E.K."/>
            <person name="Kogle M.E."/>
            <person name="Kuo A."/>
            <person name="Riley R."/>
            <person name="Clum A."/>
            <person name="Nolan M."/>
            <person name="Lipzen A."/>
            <person name="Salamov A."/>
            <person name="Henrissat B."/>
            <person name="Wiebenga A."/>
            <person name="De Vries R.P."/>
            <person name="Grigoriev I.V."/>
            <person name="Mortensen U.H."/>
            <person name="Andersen M.R."/>
            <person name="Baker S.E."/>
        </authorList>
    </citation>
    <scope>NUCLEOTIDE SEQUENCE [LARGE SCALE GENOMIC DNA]</scope>
    <source>
        <strain evidence="2 3">IBT 23096</strain>
    </source>
</reference>
<evidence type="ECO:0000313" key="2">
    <source>
        <dbReference type="EMBL" id="PLB43833.1"/>
    </source>
</evidence>
<dbReference type="SUPFAM" id="SSF50129">
    <property type="entry name" value="GroES-like"/>
    <property type="match status" value="1"/>
</dbReference>
<evidence type="ECO:0000313" key="3">
    <source>
        <dbReference type="Proteomes" id="UP000234275"/>
    </source>
</evidence>
<accession>A0A2I2FT60</accession>
<organism evidence="2 3">
    <name type="scientific">Aspergillus steynii IBT 23096</name>
    <dbReference type="NCBI Taxonomy" id="1392250"/>
    <lineage>
        <taxon>Eukaryota</taxon>
        <taxon>Fungi</taxon>
        <taxon>Dikarya</taxon>
        <taxon>Ascomycota</taxon>
        <taxon>Pezizomycotina</taxon>
        <taxon>Eurotiomycetes</taxon>
        <taxon>Eurotiomycetidae</taxon>
        <taxon>Eurotiales</taxon>
        <taxon>Aspergillaceae</taxon>
        <taxon>Aspergillus</taxon>
        <taxon>Aspergillus subgen. Circumdati</taxon>
    </lineage>
</organism>
<keyword evidence="3" id="KW-1185">Reference proteome</keyword>
<dbReference type="RefSeq" id="XP_024699135.1">
    <property type="nucleotide sequence ID" value="XM_024853924.1"/>
</dbReference>
<dbReference type="InterPro" id="IPR013154">
    <property type="entry name" value="ADH-like_N"/>
</dbReference>
<dbReference type="Proteomes" id="UP000234275">
    <property type="component" value="Unassembled WGS sequence"/>
</dbReference>
<dbReference type="SMART" id="SM00829">
    <property type="entry name" value="PKS_ER"/>
    <property type="match status" value="1"/>
</dbReference>